<dbReference type="EMBL" id="LAZR01000285">
    <property type="protein sequence ID" value="KKN77089.1"/>
    <property type="molecule type" value="Genomic_DNA"/>
</dbReference>
<accession>A0A0F9TCY4</accession>
<proteinExistence type="predicted"/>
<comment type="caution">
    <text evidence="1">The sequence shown here is derived from an EMBL/GenBank/DDBJ whole genome shotgun (WGS) entry which is preliminary data.</text>
</comment>
<reference evidence="1" key="1">
    <citation type="journal article" date="2015" name="Nature">
        <title>Complex archaea that bridge the gap between prokaryotes and eukaryotes.</title>
        <authorList>
            <person name="Spang A."/>
            <person name="Saw J.H."/>
            <person name="Jorgensen S.L."/>
            <person name="Zaremba-Niedzwiedzka K."/>
            <person name="Martijn J."/>
            <person name="Lind A.E."/>
            <person name="van Eijk R."/>
            <person name="Schleper C."/>
            <person name="Guy L."/>
            <person name="Ettema T.J."/>
        </authorList>
    </citation>
    <scope>NUCLEOTIDE SEQUENCE</scope>
</reference>
<organism evidence="1">
    <name type="scientific">marine sediment metagenome</name>
    <dbReference type="NCBI Taxonomy" id="412755"/>
    <lineage>
        <taxon>unclassified sequences</taxon>
        <taxon>metagenomes</taxon>
        <taxon>ecological metagenomes</taxon>
    </lineage>
</organism>
<sequence length="167" mass="18869">MNTYNGHDPSIHTLFSEDRVYRYLWVKQVIPGNPRICLFLMLNPSTADEFGPDPTVAKCIKFARKWDYGVLIVVNLFALRSTDPTNLKRVVDPVGPANDFYIRAMALKAQHAICAWGNHGALNGRSDEVVKMLKETGVLLYCLDTNNSGEPKHPLYIPDKQELQCFS</sequence>
<dbReference type="Pfam" id="PF07799">
    <property type="entry name" value="DUF1643"/>
    <property type="match status" value="1"/>
</dbReference>
<name>A0A0F9TCY4_9ZZZZ</name>
<dbReference type="AlphaFoldDB" id="A0A0F9TCY4"/>
<evidence type="ECO:0000313" key="1">
    <source>
        <dbReference type="EMBL" id="KKN77089.1"/>
    </source>
</evidence>
<evidence type="ECO:0008006" key="2">
    <source>
        <dbReference type="Google" id="ProtNLM"/>
    </source>
</evidence>
<gene>
    <name evidence="1" type="ORF">LCGC14_0364280</name>
</gene>
<dbReference type="InterPro" id="IPR012441">
    <property type="entry name" value="DUF1643"/>
</dbReference>
<protein>
    <recommendedName>
        <fullName evidence="2">DUF1643 domain-containing protein</fullName>
    </recommendedName>
</protein>